<accession>A0AAW0TKB6</accession>
<evidence type="ECO:0000313" key="4">
    <source>
        <dbReference type="EMBL" id="KAK8388174.1"/>
    </source>
</evidence>
<feature type="compositionally biased region" description="Pro residues" evidence="2">
    <location>
        <begin position="61"/>
        <end position="77"/>
    </location>
</feature>
<feature type="compositionally biased region" description="Low complexity" evidence="2">
    <location>
        <begin position="666"/>
        <end position="682"/>
    </location>
</feature>
<dbReference type="Gene3D" id="3.30.1370.50">
    <property type="entry name" value="R3H-like domain"/>
    <property type="match status" value="1"/>
</dbReference>
<feature type="compositionally biased region" description="Acidic residues" evidence="2">
    <location>
        <begin position="44"/>
        <end position="56"/>
    </location>
</feature>
<feature type="compositionally biased region" description="Polar residues" evidence="2">
    <location>
        <begin position="200"/>
        <end position="218"/>
    </location>
</feature>
<dbReference type="PANTHER" id="PTHR15672:SF8">
    <property type="entry name" value="PROTEIN ENCORE"/>
    <property type="match status" value="1"/>
</dbReference>
<feature type="compositionally biased region" description="Polar residues" evidence="2">
    <location>
        <begin position="474"/>
        <end position="508"/>
    </location>
</feature>
<sequence length="1247" mass="130210">MAQLEIPSIVVHNGSASAPGSPGMERPMRPLRHHPTLSKQVSLLDDECDEGVEDGGDMLPDTPPNHPHSHTPPPTPPGARGVSPPSPSTSFTHHHNGSPHGPGPGGGGGGGMNCSHGGSNHCGTGHGAGQGHGAQGPGRSKSLELHHQRSTDSDKEVPLVTSARHRHHGEKPKRLQRSHAMREDSSPPPELLEGPPTSSHPCTSSGGGNTLTVTASGSNRRRIKHQGSSQGSFDGSSPCLSRDSSMEYTDSSGVDLQQFIIQTLHKNQKDRMMLLKIEHELVSLVKDSKRTHHKFPPMSSYQRMLVHRCAAFFGLEHNVDQAGTAVIVNRTRNTRLPETRFRDHCRDDLLVPDEPKRSILKRDSSSFDDGSNYKSLSSADGLGDSPVRSHDSRRNSQDDSRWHETRHWTFMDSEASHRKHHHDNHKLRPGRLPKVESFESRDTLHPRSLRPPVFKSHSFGGYSGGVTVLPRGDSVSSNISSRLSKQDSTSSRISDQSMSSGYKSQRQDTSSTNVSNTLSTTPSPTTSQHQHSAPGQVWGGEGDSQAVMWAVTDMEAVPPGAMLINPQSGQPYMNSDGSVYRFDPNNPPQLSPGVSSSSSGVTASQEKESVSDKETSSQPSGTSSGSLTTCVTQVPAVSPPTSHDLPPSASTTLCSPPSKQLSLQHSSPEPVQGVVSGSVSSGEVREPEVTASSGGGGGGEGPSQHTPQVIYPQYYPLEARSYSQEGHVSEVASHMRALCLSGPSGNETAGDLVTGQVTAAPAPGPGPQSYVVPRQHYTQPVYYMPAGSVGNLNGSLKYVYPQYQMAPVQAPAGVQGPTGVQPTGMQQVQGIPAVPAVPPLTGGVPAAPGPPTAHHPSMEHNPALPPGGGYLPGGYTVVTYPAAGSVSGTGSGQEAGGTTYYYQLPSAPTGSGLSAPLPPGQPVPTSLHQYTITPSTTTTTFPQMGSSLGYYTASGLPGGGVYQAVGGMQGVSGGMYSSPPGPAPTGHATAVSYRAPTPPQTPSTQMMGGSAGTPPPQSVLQYGGGPVPPSGPPGTVTPHPPVFAKPYMGPAMHTMMPGTLPEQAGVGKEDKRLMAMTQGVGGAPGGPAAQLLARPYSIMQSDMRIFGGTSGLPNTGGMSGGSLAGGGAPGPLRAGPLLLAGTRPRHPNAFTPTPLAPLSLARPPKNVEGNWASGEAVVPSPTTPSPRALAEKLRKGTHVAEPPPPAGRDCHLNLAERRNLERREGGKNVLTVHTGRDGKKTLKTTVR</sequence>
<name>A0AAW0TKB6_SCYPA</name>
<feature type="compositionally biased region" description="Polar residues" evidence="2">
    <location>
        <begin position="367"/>
        <end position="378"/>
    </location>
</feature>
<feature type="region of interest" description="Disordered" evidence="2">
    <location>
        <begin position="560"/>
        <end position="708"/>
    </location>
</feature>
<feature type="region of interest" description="Disordered" evidence="2">
    <location>
        <begin position="360"/>
        <end position="401"/>
    </location>
</feature>
<dbReference type="InterPro" id="IPR036867">
    <property type="entry name" value="R3H_dom_sf"/>
</dbReference>
<comment type="caution">
    <text evidence="4">The sequence shown here is derived from an EMBL/GenBank/DDBJ whole genome shotgun (WGS) entry which is preliminary data.</text>
</comment>
<dbReference type="Proteomes" id="UP001487740">
    <property type="component" value="Unassembled WGS sequence"/>
</dbReference>
<evidence type="ECO:0000313" key="5">
    <source>
        <dbReference type="Proteomes" id="UP001487740"/>
    </source>
</evidence>
<dbReference type="PROSITE" id="PS51061">
    <property type="entry name" value="R3H"/>
    <property type="match status" value="1"/>
</dbReference>
<reference evidence="4 5" key="1">
    <citation type="submission" date="2023-03" db="EMBL/GenBank/DDBJ databases">
        <title>High-quality genome of Scylla paramamosain provides insights in environmental adaptation.</title>
        <authorList>
            <person name="Zhang L."/>
        </authorList>
    </citation>
    <scope>NUCLEOTIDE SEQUENCE [LARGE SCALE GENOMIC DNA]</scope>
    <source>
        <strain evidence="4">LZ_2023a</strain>
        <tissue evidence="4">Muscle</tissue>
    </source>
</reference>
<feature type="compositionally biased region" description="Gly residues" evidence="2">
    <location>
        <begin position="103"/>
        <end position="112"/>
    </location>
</feature>
<feature type="compositionally biased region" description="Basic residues" evidence="2">
    <location>
        <begin position="163"/>
        <end position="179"/>
    </location>
</feature>
<dbReference type="GO" id="GO:0003676">
    <property type="term" value="F:nucleic acid binding"/>
    <property type="evidence" value="ECO:0007669"/>
    <property type="project" value="UniProtKB-UniRule"/>
</dbReference>
<feature type="region of interest" description="Disordered" evidence="2">
    <location>
        <begin position="414"/>
        <end position="457"/>
    </location>
</feature>
<feature type="region of interest" description="Disordered" evidence="2">
    <location>
        <begin position="976"/>
        <end position="1030"/>
    </location>
</feature>
<feature type="compositionally biased region" description="Low complexity" evidence="2">
    <location>
        <begin position="616"/>
        <end position="629"/>
    </location>
</feature>
<feature type="compositionally biased region" description="Gly residues" evidence="2">
    <location>
        <begin position="125"/>
        <end position="136"/>
    </location>
</feature>
<feature type="region of interest" description="Disordered" evidence="2">
    <location>
        <begin position="125"/>
        <end position="246"/>
    </location>
</feature>
<feature type="region of interest" description="Disordered" evidence="2">
    <location>
        <begin position="839"/>
        <end position="867"/>
    </location>
</feature>
<feature type="region of interest" description="Disordered" evidence="2">
    <location>
        <begin position="472"/>
        <end position="541"/>
    </location>
</feature>
<feature type="compositionally biased region" description="Low complexity" evidence="2">
    <location>
        <begin position="226"/>
        <end position="237"/>
    </location>
</feature>
<feature type="compositionally biased region" description="Basic and acidic residues" evidence="2">
    <location>
        <begin position="141"/>
        <end position="157"/>
    </location>
</feature>
<dbReference type="CDD" id="cd02642">
    <property type="entry name" value="R3H_encore_like"/>
    <property type="match status" value="1"/>
</dbReference>
<protein>
    <recommendedName>
        <fullName evidence="3">R3H domain-containing protein</fullName>
    </recommendedName>
</protein>
<dbReference type="EMBL" id="JARAKH010000029">
    <property type="protein sequence ID" value="KAK8388174.1"/>
    <property type="molecule type" value="Genomic_DNA"/>
</dbReference>
<dbReference type="PANTHER" id="PTHR15672">
    <property type="entry name" value="CAMP-REGULATED PHOSPHOPROTEIN 21 RELATED R3H DOMAIN CONTAINING PROTEIN"/>
    <property type="match status" value="1"/>
</dbReference>
<feature type="compositionally biased region" description="Basic residues" evidence="2">
    <location>
        <begin position="417"/>
        <end position="431"/>
    </location>
</feature>
<proteinExistence type="predicted"/>
<feature type="compositionally biased region" description="Low complexity" evidence="2">
    <location>
        <begin position="509"/>
        <end position="532"/>
    </location>
</feature>
<organism evidence="4 5">
    <name type="scientific">Scylla paramamosain</name>
    <name type="common">Mud crab</name>
    <dbReference type="NCBI Taxonomy" id="85552"/>
    <lineage>
        <taxon>Eukaryota</taxon>
        <taxon>Metazoa</taxon>
        <taxon>Ecdysozoa</taxon>
        <taxon>Arthropoda</taxon>
        <taxon>Crustacea</taxon>
        <taxon>Multicrustacea</taxon>
        <taxon>Malacostraca</taxon>
        <taxon>Eumalacostraca</taxon>
        <taxon>Eucarida</taxon>
        <taxon>Decapoda</taxon>
        <taxon>Pleocyemata</taxon>
        <taxon>Brachyura</taxon>
        <taxon>Eubrachyura</taxon>
        <taxon>Portunoidea</taxon>
        <taxon>Portunidae</taxon>
        <taxon>Portuninae</taxon>
        <taxon>Scylla</taxon>
    </lineage>
</organism>
<gene>
    <name evidence="4" type="ORF">O3P69_020210</name>
</gene>
<feature type="compositionally biased region" description="Low complexity" evidence="2">
    <location>
        <begin position="591"/>
        <end position="601"/>
    </location>
</feature>
<evidence type="ECO:0000256" key="2">
    <source>
        <dbReference type="SAM" id="MobiDB-lite"/>
    </source>
</evidence>
<feature type="compositionally biased region" description="Basic and acidic residues" evidence="2">
    <location>
        <begin position="433"/>
        <end position="445"/>
    </location>
</feature>
<feature type="compositionally biased region" description="Basic and acidic residues" evidence="2">
    <location>
        <begin position="605"/>
        <end position="615"/>
    </location>
</feature>
<dbReference type="Pfam" id="PF01424">
    <property type="entry name" value="R3H"/>
    <property type="match status" value="1"/>
</dbReference>
<dbReference type="InterPro" id="IPR051937">
    <property type="entry name" value="R3H_domain_containing"/>
</dbReference>
<feature type="domain" description="R3H" evidence="3">
    <location>
        <begin position="271"/>
        <end position="334"/>
    </location>
</feature>
<dbReference type="InterPro" id="IPR001374">
    <property type="entry name" value="R3H_dom"/>
</dbReference>
<evidence type="ECO:0000256" key="1">
    <source>
        <dbReference type="ARBA" id="ARBA00022553"/>
    </source>
</evidence>
<evidence type="ECO:0000259" key="3">
    <source>
        <dbReference type="PROSITE" id="PS51061"/>
    </source>
</evidence>
<keyword evidence="5" id="KW-1185">Reference proteome</keyword>
<feature type="compositionally biased region" description="Polar residues" evidence="2">
    <location>
        <begin position="565"/>
        <end position="577"/>
    </location>
</feature>
<feature type="region of interest" description="Disordered" evidence="2">
    <location>
        <begin position="1"/>
        <end position="112"/>
    </location>
</feature>
<keyword evidence="1" id="KW-0597">Phosphoprotein</keyword>
<feature type="compositionally biased region" description="Polar residues" evidence="2">
    <location>
        <begin position="648"/>
        <end position="665"/>
    </location>
</feature>
<dbReference type="AlphaFoldDB" id="A0AAW0TKB6"/>
<feature type="compositionally biased region" description="Basic and acidic residues" evidence="2">
    <location>
        <begin position="387"/>
        <end position="401"/>
    </location>
</feature>
<dbReference type="SMART" id="SM00393">
    <property type="entry name" value="R3H"/>
    <property type="match status" value="1"/>
</dbReference>
<dbReference type="SUPFAM" id="SSF82708">
    <property type="entry name" value="R3H domain"/>
    <property type="match status" value="1"/>
</dbReference>